<organism evidence="1 2">
    <name type="scientific">Siccirubricoccus soli</name>
    <dbReference type="NCBI Taxonomy" id="2899147"/>
    <lineage>
        <taxon>Bacteria</taxon>
        <taxon>Pseudomonadati</taxon>
        <taxon>Pseudomonadota</taxon>
        <taxon>Alphaproteobacteria</taxon>
        <taxon>Acetobacterales</taxon>
        <taxon>Roseomonadaceae</taxon>
        <taxon>Siccirubricoccus</taxon>
    </lineage>
</organism>
<dbReference type="EMBL" id="JAFIRR010000099">
    <property type="protein sequence ID" value="MCO6417599.1"/>
    <property type="molecule type" value="Genomic_DNA"/>
</dbReference>
<comment type="caution">
    <text evidence="1">The sequence shown here is derived from an EMBL/GenBank/DDBJ whole genome shotgun (WGS) entry which is preliminary data.</text>
</comment>
<evidence type="ECO:0000313" key="1">
    <source>
        <dbReference type="EMBL" id="MCO6417599.1"/>
    </source>
</evidence>
<accession>A0ABT1D8U3</accession>
<keyword evidence="2" id="KW-1185">Reference proteome</keyword>
<gene>
    <name evidence="1" type="ORF">JYK14_15725</name>
</gene>
<reference evidence="1 2" key="1">
    <citation type="submission" date="2021-12" db="EMBL/GenBank/DDBJ databases">
        <title>Siccirubricoccus leaddurans sp. nov., a high concentration Zn2+ tolerance bacterium.</title>
        <authorList>
            <person name="Cao Y."/>
        </authorList>
    </citation>
    <scope>NUCLEOTIDE SEQUENCE [LARGE SCALE GENOMIC DNA]</scope>
    <source>
        <strain evidence="1 2">KC 17139</strain>
    </source>
</reference>
<sequence>MSEEPASARYLRYRGLRGEILNAAAKRVPLASIAQQARALSLWDGKAVAPGEEAQLAAVFDLGVLDPLGEHGRGIDRQAKAAPPAEGGDEARMLAALQSARFGIFRLVGPEAAGGAAVERLPDGERLVIWDSFLAGRTPPGRIFGARLAWPDPDLAMTCGVLAPLDGWVLRQLLAGAVPERGPVVPRQLRVDDLAEIDSILAEPRAREVLAALLEKPGFAARLYRAAIDRGLMGPVPGRMPQTLH</sequence>
<name>A0ABT1D8U3_9PROT</name>
<dbReference type="Proteomes" id="UP001523392">
    <property type="component" value="Unassembled WGS sequence"/>
</dbReference>
<protein>
    <submittedName>
        <fullName evidence="1">Uncharacterized protein</fullName>
    </submittedName>
</protein>
<dbReference type="RefSeq" id="WP_252954237.1">
    <property type="nucleotide sequence ID" value="NZ_JAFIRR010000099.1"/>
</dbReference>
<proteinExistence type="predicted"/>
<evidence type="ECO:0000313" key="2">
    <source>
        <dbReference type="Proteomes" id="UP001523392"/>
    </source>
</evidence>